<sequence length="165" mass="19223">MCVRLANKGYYHPLANVWKALFLSENKRYHVTAWTLVEMVKGRCNVKEFFEKKVSRVLVTAVERDDIDVIHRLLDVVLHLEIETCYGTVLSFLLEFYCDGNDLDNVQRTFAHAQERGVELNPVTFYRYPCFLSSHGIPIPREVLLAKYKMDQRQSSKGSGIKFKF</sequence>
<evidence type="ECO:0008006" key="2">
    <source>
        <dbReference type="Google" id="ProtNLM"/>
    </source>
</evidence>
<dbReference type="AlphaFoldDB" id="A0A0K8RHW0"/>
<name>A0A0K8RHW0_IXORI</name>
<accession>A0A0K8RHW0</accession>
<dbReference type="EMBL" id="GADI01003340">
    <property type="protein sequence ID" value="JAA70468.1"/>
    <property type="molecule type" value="mRNA"/>
</dbReference>
<organism evidence="1">
    <name type="scientific">Ixodes ricinus</name>
    <name type="common">Common tick</name>
    <name type="synonym">Acarus ricinus</name>
    <dbReference type="NCBI Taxonomy" id="34613"/>
    <lineage>
        <taxon>Eukaryota</taxon>
        <taxon>Metazoa</taxon>
        <taxon>Ecdysozoa</taxon>
        <taxon>Arthropoda</taxon>
        <taxon>Chelicerata</taxon>
        <taxon>Arachnida</taxon>
        <taxon>Acari</taxon>
        <taxon>Parasitiformes</taxon>
        <taxon>Ixodida</taxon>
        <taxon>Ixodoidea</taxon>
        <taxon>Ixodidae</taxon>
        <taxon>Ixodinae</taxon>
        <taxon>Ixodes</taxon>
    </lineage>
</organism>
<evidence type="ECO:0000313" key="1">
    <source>
        <dbReference type="EMBL" id="JAA70468.1"/>
    </source>
</evidence>
<proteinExistence type="evidence at transcript level"/>
<protein>
    <recommendedName>
        <fullName evidence="2">Pentatricopeptide repeat-containing protein</fullName>
    </recommendedName>
</protein>
<reference evidence="1" key="1">
    <citation type="submission" date="2012-12" db="EMBL/GenBank/DDBJ databases">
        <title>Identification and characterization of a phenylalanine ammonia-lyase gene family in Isatis indigotica Fort.</title>
        <authorList>
            <person name="Liu Q."/>
            <person name="Chen J."/>
            <person name="Zhou X."/>
            <person name="Di P."/>
            <person name="Xiao Y."/>
            <person name="Xuan H."/>
            <person name="Zhang L."/>
            <person name="Chen W."/>
        </authorList>
    </citation>
    <scope>NUCLEOTIDE SEQUENCE</scope>
    <source>
        <tissue evidence="1">Salivary gland</tissue>
    </source>
</reference>